<accession>A0A916Y960</accession>
<evidence type="ECO:0000256" key="9">
    <source>
        <dbReference type="ARBA" id="ARBA00023125"/>
    </source>
</evidence>
<dbReference type="PANTHER" id="PTHR33202">
    <property type="entry name" value="ZINC UPTAKE REGULATION PROTEIN"/>
    <property type="match status" value="1"/>
</dbReference>
<comment type="cofactor">
    <cofactor evidence="12">
        <name>Mn(2+)</name>
        <dbReference type="ChEBI" id="CHEBI:29035"/>
    </cofactor>
    <cofactor evidence="12">
        <name>Fe(2+)</name>
        <dbReference type="ChEBI" id="CHEBI:29033"/>
    </cofactor>
    <text evidence="12">Binds 1 Mn(2+) or Fe(2+) ion per subunit.</text>
</comment>
<organism evidence="13 14">
    <name type="scientific">Microbacterium faecale</name>
    <dbReference type="NCBI Taxonomy" id="1804630"/>
    <lineage>
        <taxon>Bacteria</taxon>
        <taxon>Bacillati</taxon>
        <taxon>Actinomycetota</taxon>
        <taxon>Actinomycetes</taxon>
        <taxon>Micrococcales</taxon>
        <taxon>Microbacteriaceae</taxon>
        <taxon>Microbacterium</taxon>
    </lineage>
</organism>
<feature type="binding site" evidence="11">
    <location>
        <position position="150"/>
    </location>
    <ligand>
        <name>Zn(2+)</name>
        <dbReference type="ChEBI" id="CHEBI:29105"/>
    </ligand>
</feature>
<comment type="cofactor">
    <cofactor evidence="11">
        <name>Zn(2+)</name>
        <dbReference type="ChEBI" id="CHEBI:29105"/>
    </cofactor>
    <text evidence="11">Binds 1 zinc ion per subunit.</text>
</comment>
<evidence type="ECO:0000256" key="1">
    <source>
        <dbReference type="ARBA" id="ARBA00004496"/>
    </source>
</evidence>
<dbReference type="InterPro" id="IPR002481">
    <property type="entry name" value="FUR"/>
</dbReference>
<keyword evidence="5 11" id="KW-0479">Metal-binding</keyword>
<keyword evidence="3" id="KW-0963">Cytoplasm</keyword>
<keyword evidence="8" id="KW-0805">Transcription regulation</keyword>
<dbReference type="CDD" id="cd07153">
    <property type="entry name" value="Fur_like"/>
    <property type="match status" value="1"/>
</dbReference>
<keyword evidence="6 11" id="KW-0862">Zinc</keyword>
<evidence type="ECO:0000256" key="12">
    <source>
        <dbReference type="PIRSR" id="PIRSR602481-2"/>
    </source>
</evidence>
<proteinExistence type="inferred from homology"/>
<dbReference type="PANTHER" id="PTHR33202:SF18">
    <property type="entry name" value="TRANSCRIPTIONAL REGULATOR FURA"/>
    <property type="match status" value="1"/>
</dbReference>
<evidence type="ECO:0000256" key="4">
    <source>
        <dbReference type="ARBA" id="ARBA00022491"/>
    </source>
</evidence>
<dbReference type="Gene3D" id="1.10.10.10">
    <property type="entry name" value="Winged helix-like DNA-binding domain superfamily/Winged helix DNA-binding domain"/>
    <property type="match status" value="1"/>
</dbReference>
<dbReference type="GO" id="GO:0045892">
    <property type="term" value="P:negative regulation of DNA-templated transcription"/>
    <property type="evidence" value="ECO:0007669"/>
    <property type="project" value="TreeGrafter"/>
</dbReference>
<feature type="binding site" evidence="11">
    <location>
        <position position="147"/>
    </location>
    <ligand>
        <name>Zn(2+)</name>
        <dbReference type="ChEBI" id="CHEBI:29105"/>
    </ligand>
</feature>
<evidence type="ECO:0000256" key="5">
    <source>
        <dbReference type="ARBA" id="ARBA00022723"/>
    </source>
</evidence>
<name>A0A916Y960_9MICO</name>
<feature type="binding site" evidence="12">
    <location>
        <position position="122"/>
    </location>
    <ligand>
        <name>Fe cation</name>
        <dbReference type="ChEBI" id="CHEBI:24875"/>
    </ligand>
</feature>
<protein>
    <submittedName>
        <fullName evidence="13">Transcriptional repressor</fullName>
    </submittedName>
</protein>
<comment type="similarity">
    <text evidence="2">Belongs to the Fur family.</text>
</comment>
<dbReference type="Gene3D" id="3.30.1490.190">
    <property type="match status" value="1"/>
</dbReference>
<evidence type="ECO:0000256" key="7">
    <source>
        <dbReference type="ARBA" id="ARBA00023004"/>
    </source>
</evidence>
<dbReference type="Proteomes" id="UP000633205">
    <property type="component" value="Unassembled WGS sequence"/>
</dbReference>
<keyword evidence="9" id="KW-0238">DNA-binding</keyword>
<evidence type="ECO:0000256" key="11">
    <source>
        <dbReference type="PIRSR" id="PIRSR602481-1"/>
    </source>
</evidence>
<evidence type="ECO:0000256" key="2">
    <source>
        <dbReference type="ARBA" id="ARBA00007957"/>
    </source>
</evidence>
<keyword evidence="14" id="KW-1185">Reference proteome</keyword>
<evidence type="ECO:0000256" key="3">
    <source>
        <dbReference type="ARBA" id="ARBA00022490"/>
    </source>
</evidence>
<keyword evidence="7 12" id="KW-0408">Iron</keyword>
<keyword evidence="10" id="KW-0804">Transcription</keyword>
<dbReference type="GO" id="GO:0005737">
    <property type="term" value="C:cytoplasm"/>
    <property type="evidence" value="ECO:0007669"/>
    <property type="project" value="UniProtKB-SubCell"/>
</dbReference>
<feature type="binding site" evidence="11">
    <location>
        <position position="110"/>
    </location>
    <ligand>
        <name>Zn(2+)</name>
        <dbReference type="ChEBI" id="CHEBI:29105"/>
    </ligand>
</feature>
<feature type="binding site" evidence="11">
    <location>
        <position position="107"/>
    </location>
    <ligand>
        <name>Zn(2+)</name>
        <dbReference type="ChEBI" id="CHEBI:29105"/>
    </ligand>
</feature>
<dbReference type="SUPFAM" id="SSF46785">
    <property type="entry name" value="Winged helix' DNA-binding domain"/>
    <property type="match status" value="1"/>
</dbReference>
<dbReference type="GO" id="GO:0003700">
    <property type="term" value="F:DNA-binding transcription factor activity"/>
    <property type="evidence" value="ECO:0007669"/>
    <property type="project" value="InterPro"/>
</dbReference>
<dbReference type="AlphaFoldDB" id="A0A916Y960"/>
<comment type="caution">
    <text evidence="13">The sequence shown here is derived from an EMBL/GenBank/DDBJ whole genome shotgun (WGS) entry which is preliminary data.</text>
</comment>
<gene>
    <name evidence="13" type="ORF">GCM10010915_14930</name>
</gene>
<comment type="subcellular location">
    <subcellularLocation>
        <location evidence="1">Cytoplasm</location>
    </subcellularLocation>
</comment>
<dbReference type="GO" id="GO:0008270">
    <property type="term" value="F:zinc ion binding"/>
    <property type="evidence" value="ECO:0007669"/>
    <property type="project" value="TreeGrafter"/>
</dbReference>
<evidence type="ECO:0000313" key="13">
    <source>
        <dbReference type="EMBL" id="GGD35429.1"/>
    </source>
</evidence>
<evidence type="ECO:0000256" key="8">
    <source>
        <dbReference type="ARBA" id="ARBA00023015"/>
    </source>
</evidence>
<evidence type="ECO:0000313" key="14">
    <source>
        <dbReference type="Proteomes" id="UP000633205"/>
    </source>
</evidence>
<dbReference type="InterPro" id="IPR036390">
    <property type="entry name" value="WH_DNA-bd_sf"/>
</dbReference>
<evidence type="ECO:0000256" key="6">
    <source>
        <dbReference type="ARBA" id="ARBA00022833"/>
    </source>
</evidence>
<dbReference type="InterPro" id="IPR036388">
    <property type="entry name" value="WH-like_DNA-bd_sf"/>
</dbReference>
<dbReference type="Pfam" id="PF01475">
    <property type="entry name" value="FUR"/>
    <property type="match status" value="1"/>
</dbReference>
<dbReference type="EMBL" id="BMHO01000001">
    <property type="protein sequence ID" value="GGD35429.1"/>
    <property type="molecule type" value="Genomic_DNA"/>
</dbReference>
<reference evidence="13" key="1">
    <citation type="journal article" date="2014" name="Int. J. Syst. Evol. Microbiol.">
        <title>Complete genome sequence of Corynebacterium casei LMG S-19264T (=DSM 44701T), isolated from a smear-ripened cheese.</title>
        <authorList>
            <consortium name="US DOE Joint Genome Institute (JGI-PGF)"/>
            <person name="Walter F."/>
            <person name="Albersmeier A."/>
            <person name="Kalinowski J."/>
            <person name="Ruckert C."/>
        </authorList>
    </citation>
    <scope>NUCLEOTIDE SEQUENCE</scope>
    <source>
        <strain evidence="13">CGMCC 1.15152</strain>
    </source>
</reference>
<sequence length="151" mass="16127">MTSIDPSPRAAARAEVVDAPTMLRAAGLRVTTQRSAVLDVLRQSAHVAVDELHERVHEQIPGIALQTVHGIVNDITAAGIAQRVSLPGASSSLYELARGDNHHHVQCVVCGRVEDVDCVVGEAPCLAPNHNHDMRILEASVTFRGICADCE</sequence>
<dbReference type="InterPro" id="IPR043135">
    <property type="entry name" value="Fur_C"/>
</dbReference>
<dbReference type="GO" id="GO:1900376">
    <property type="term" value="P:regulation of secondary metabolite biosynthetic process"/>
    <property type="evidence" value="ECO:0007669"/>
    <property type="project" value="TreeGrafter"/>
</dbReference>
<keyword evidence="4" id="KW-0678">Repressor</keyword>
<dbReference type="RefSeq" id="WP_188711651.1">
    <property type="nucleotide sequence ID" value="NZ_BMHO01000001.1"/>
</dbReference>
<reference evidence="13" key="2">
    <citation type="submission" date="2020-09" db="EMBL/GenBank/DDBJ databases">
        <authorList>
            <person name="Sun Q."/>
            <person name="Zhou Y."/>
        </authorList>
    </citation>
    <scope>NUCLEOTIDE SEQUENCE</scope>
    <source>
        <strain evidence="13">CGMCC 1.15152</strain>
    </source>
</reference>
<evidence type="ECO:0000256" key="10">
    <source>
        <dbReference type="ARBA" id="ARBA00023163"/>
    </source>
</evidence>
<dbReference type="GO" id="GO:0000976">
    <property type="term" value="F:transcription cis-regulatory region binding"/>
    <property type="evidence" value="ECO:0007669"/>
    <property type="project" value="TreeGrafter"/>
</dbReference>